<gene>
    <name evidence="2" type="ORF">Tco025E_10228</name>
</gene>
<dbReference type="AlphaFoldDB" id="A0A3R7MTK0"/>
<dbReference type="Proteomes" id="UP000284403">
    <property type="component" value="Unassembled WGS sequence"/>
</dbReference>
<organism evidence="2 3">
    <name type="scientific">Trypanosoma conorhini</name>
    <dbReference type="NCBI Taxonomy" id="83891"/>
    <lineage>
        <taxon>Eukaryota</taxon>
        <taxon>Discoba</taxon>
        <taxon>Euglenozoa</taxon>
        <taxon>Kinetoplastea</taxon>
        <taxon>Metakinetoplastina</taxon>
        <taxon>Trypanosomatida</taxon>
        <taxon>Trypanosomatidae</taxon>
        <taxon>Trypanosoma</taxon>
    </lineage>
</organism>
<protein>
    <submittedName>
        <fullName evidence="2">Uncharacterized protein</fullName>
    </submittedName>
</protein>
<sequence>MNQWRPGLRPENSSAPQETQGRRLGGLPGTPAHSADGSLIRKYPRRHSAVCGRSLQSGEAHCAACGGQTPAAPDAEKDRLGERGGNLPLRRLAQQRRTRLRKVAVARWKGRCSRPVPGEAASCSLARAVCAPRPARLSVAAADGQPTATKERADTLARVCAATSDFPLGSSTLHRGRCVSGVRRGLARFAARPCTNCPSPPARNSRPHSTGATATVAFRLPGKWEL</sequence>
<reference evidence="2 3" key="1">
    <citation type="journal article" date="2018" name="BMC Genomics">
        <title>Genomic comparison of Trypanosoma conorhini and Trypanosoma rangeli to Trypanosoma cruzi strains of high and low virulence.</title>
        <authorList>
            <person name="Bradwell K.R."/>
            <person name="Koparde V.N."/>
            <person name="Matveyev A.V."/>
            <person name="Serrano M.G."/>
            <person name="Alves J.M."/>
            <person name="Parikh H."/>
            <person name="Huang B."/>
            <person name="Lee V."/>
            <person name="Espinosa-Alvarez O."/>
            <person name="Ortiz P.A."/>
            <person name="Costa-Martins A.G."/>
            <person name="Teixeira M.M."/>
            <person name="Buck G.A."/>
        </authorList>
    </citation>
    <scope>NUCLEOTIDE SEQUENCE [LARGE SCALE GENOMIC DNA]</scope>
    <source>
        <strain evidence="2 3">025E</strain>
    </source>
</reference>
<feature type="region of interest" description="Disordered" evidence="1">
    <location>
        <begin position="1"/>
        <end position="40"/>
    </location>
</feature>
<accession>A0A3R7MTK0</accession>
<dbReference type="GeneID" id="40323839"/>
<feature type="region of interest" description="Disordered" evidence="1">
    <location>
        <begin position="65"/>
        <end position="90"/>
    </location>
</feature>
<name>A0A3R7MTK0_9TRYP</name>
<dbReference type="EMBL" id="MKKU01001547">
    <property type="protein sequence ID" value="RNE95027.1"/>
    <property type="molecule type" value="Genomic_DNA"/>
</dbReference>
<comment type="caution">
    <text evidence="2">The sequence shown here is derived from an EMBL/GenBank/DDBJ whole genome shotgun (WGS) entry which is preliminary data.</text>
</comment>
<keyword evidence="3" id="KW-1185">Reference proteome</keyword>
<evidence type="ECO:0000256" key="1">
    <source>
        <dbReference type="SAM" id="MobiDB-lite"/>
    </source>
</evidence>
<evidence type="ECO:0000313" key="3">
    <source>
        <dbReference type="Proteomes" id="UP000284403"/>
    </source>
</evidence>
<proteinExistence type="predicted"/>
<evidence type="ECO:0000313" key="2">
    <source>
        <dbReference type="EMBL" id="RNE95027.1"/>
    </source>
</evidence>
<dbReference type="RefSeq" id="XP_029222892.1">
    <property type="nucleotide sequence ID" value="XM_029377011.1"/>
</dbReference>